<name>A0A834JDV3_VESGE</name>
<evidence type="ECO:0000313" key="1">
    <source>
        <dbReference type="EMBL" id="KAF7386200.1"/>
    </source>
</evidence>
<reference evidence="1" key="1">
    <citation type="journal article" date="2020" name="G3 (Bethesda)">
        <title>High-Quality Assemblies for Three Invasive Social Wasps from the &lt;i&gt;Vespula&lt;/i&gt; Genus.</title>
        <authorList>
            <person name="Harrop T.W.R."/>
            <person name="Guhlin J."/>
            <person name="McLaughlin G.M."/>
            <person name="Permina E."/>
            <person name="Stockwell P."/>
            <person name="Gilligan J."/>
            <person name="Le Lec M.F."/>
            <person name="Gruber M.A.M."/>
            <person name="Quinn O."/>
            <person name="Lovegrove M."/>
            <person name="Duncan E.J."/>
            <person name="Remnant E.J."/>
            <person name="Van Eeckhoven J."/>
            <person name="Graham B."/>
            <person name="Knapp R.A."/>
            <person name="Langford K.W."/>
            <person name="Kronenberg Z."/>
            <person name="Press M.O."/>
            <person name="Eacker S.M."/>
            <person name="Wilson-Rankin E.E."/>
            <person name="Purcell J."/>
            <person name="Lester P.J."/>
            <person name="Dearden P.K."/>
        </authorList>
    </citation>
    <scope>NUCLEOTIDE SEQUENCE</scope>
    <source>
        <strain evidence="1">Linc-1</strain>
    </source>
</reference>
<sequence>MLKLRIRQDKDMIGQDEELAEERKGSECCWRKVDEGLGRSGVVHGWRWEEWSGGSKSTQEVHLDQVEIFQVEIYRHSERKDTAGSDDRFFGLRCWTELWLCSTSPFRSVIR</sequence>
<protein>
    <submittedName>
        <fullName evidence="1">Uncharacterized protein</fullName>
    </submittedName>
</protein>
<dbReference type="AlphaFoldDB" id="A0A834JDV3"/>
<gene>
    <name evidence="1" type="ORF">HZH68_013332</name>
</gene>
<organism evidence="1 2">
    <name type="scientific">Vespula germanica</name>
    <name type="common">German yellow jacket</name>
    <name type="synonym">Paravespula germanica</name>
    <dbReference type="NCBI Taxonomy" id="30212"/>
    <lineage>
        <taxon>Eukaryota</taxon>
        <taxon>Metazoa</taxon>
        <taxon>Ecdysozoa</taxon>
        <taxon>Arthropoda</taxon>
        <taxon>Hexapoda</taxon>
        <taxon>Insecta</taxon>
        <taxon>Pterygota</taxon>
        <taxon>Neoptera</taxon>
        <taxon>Endopterygota</taxon>
        <taxon>Hymenoptera</taxon>
        <taxon>Apocrita</taxon>
        <taxon>Aculeata</taxon>
        <taxon>Vespoidea</taxon>
        <taxon>Vespidae</taxon>
        <taxon>Vespinae</taxon>
        <taxon>Vespula</taxon>
    </lineage>
</organism>
<dbReference type="Proteomes" id="UP000617340">
    <property type="component" value="Unassembled WGS sequence"/>
</dbReference>
<proteinExistence type="predicted"/>
<comment type="caution">
    <text evidence="1">The sequence shown here is derived from an EMBL/GenBank/DDBJ whole genome shotgun (WGS) entry which is preliminary data.</text>
</comment>
<evidence type="ECO:0000313" key="2">
    <source>
        <dbReference type="Proteomes" id="UP000617340"/>
    </source>
</evidence>
<accession>A0A834JDV3</accession>
<keyword evidence="2" id="KW-1185">Reference proteome</keyword>
<dbReference type="EMBL" id="JACSDZ010000015">
    <property type="protein sequence ID" value="KAF7386200.1"/>
    <property type="molecule type" value="Genomic_DNA"/>
</dbReference>